<gene>
    <name evidence="2" type="ORF">HKD39_05545</name>
</gene>
<feature type="compositionally biased region" description="Basic and acidic residues" evidence="1">
    <location>
        <begin position="38"/>
        <end position="52"/>
    </location>
</feature>
<dbReference type="Proteomes" id="UP000562984">
    <property type="component" value="Unassembled WGS sequence"/>
</dbReference>
<keyword evidence="3" id="KW-1185">Reference proteome</keyword>
<name>A0A849A6U5_9ACTN</name>
<feature type="compositionally biased region" description="Basic and acidic residues" evidence="1">
    <location>
        <begin position="61"/>
        <end position="73"/>
    </location>
</feature>
<evidence type="ECO:0000313" key="3">
    <source>
        <dbReference type="Proteomes" id="UP000562984"/>
    </source>
</evidence>
<comment type="caution">
    <text evidence="2">The sequence shown here is derived from an EMBL/GenBank/DDBJ whole genome shotgun (WGS) entry which is preliminary data.</text>
</comment>
<feature type="compositionally biased region" description="Basic and acidic residues" evidence="1">
    <location>
        <begin position="1"/>
        <end position="26"/>
    </location>
</feature>
<reference evidence="2 3" key="1">
    <citation type="submission" date="2020-05" db="EMBL/GenBank/DDBJ databases">
        <title>Nakamurella sp. DB0629 isolated from air conditioner.</title>
        <authorList>
            <person name="Kim D.H."/>
            <person name="Kim D.-U."/>
        </authorList>
    </citation>
    <scope>NUCLEOTIDE SEQUENCE [LARGE SCALE GENOMIC DNA]</scope>
    <source>
        <strain evidence="2 3">DB0629</strain>
    </source>
</reference>
<dbReference type="AlphaFoldDB" id="A0A849A6U5"/>
<dbReference type="RefSeq" id="WP_171198794.1">
    <property type="nucleotide sequence ID" value="NZ_JABEND010000002.1"/>
</dbReference>
<evidence type="ECO:0000256" key="1">
    <source>
        <dbReference type="SAM" id="MobiDB-lite"/>
    </source>
</evidence>
<accession>A0A849A6U5</accession>
<feature type="region of interest" description="Disordered" evidence="1">
    <location>
        <begin position="1"/>
        <end position="78"/>
    </location>
</feature>
<dbReference type="EMBL" id="JABEND010000002">
    <property type="protein sequence ID" value="NNG35183.1"/>
    <property type="molecule type" value="Genomic_DNA"/>
</dbReference>
<proteinExistence type="predicted"/>
<protein>
    <submittedName>
        <fullName evidence="2">Uncharacterized protein</fullName>
    </submittedName>
</protein>
<organism evidence="2 3">
    <name type="scientific">Nakamurella aerolata</name>
    <dbReference type="NCBI Taxonomy" id="1656892"/>
    <lineage>
        <taxon>Bacteria</taxon>
        <taxon>Bacillati</taxon>
        <taxon>Actinomycetota</taxon>
        <taxon>Actinomycetes</taxon>
        <taxon>Nakamurellales</taxon>
        <taxon>Nakamurellaceae</taxon>
        <taxon>Nakamurella</taxon>
    </lineage>
</organism>
<sequence length="105" mass="11838">MSENRYAAKETDAQYSPDAHEARNGREWPGMAGNGQESVERAECAGRVERQPRRAMQRATQRRDATKRRDDRVPSNGCARCGRRLSKLTVPVTQVPVMQVPVTEI</sequence>
<evidence type="ECO:0000313" key="2">
    <source>
        <dbReference type="EMBL" id="NNG35183.1"/>
    </source>
</evidence>